<evidence type="ECO:0000256" key="6">
    <source>
        <dbReference type="ARBA" id="ARBA00022694"/>
    </source>
</evidence>
<evidence type="ECO:0000256" key="7">
    <source>
        <dbReference type="ARBA" id="ARBA00022695"/>
    </source>
</evidence>
<evidence type="ECO:0000256" key="4">
    <source>
        <dbReference type="ARBA" id="ARBA00022490"/>
    </source>
</evidence>
<dbReference type="Gene3D" id="3.90.870.10">
    <property type="entry name" value="DHBP synthase"/>
    <property type="match status" value="1"/>
</dbReference>
<evidence type="ECO:0000256" key="1">
    <source>
        <dbReference type="ARBA" id="ARBA00004496"/>
    </source>
</evidence>
<name>A0A2H1L7A4_9MICO</name>
<evidence type="ECO:0000256" key="2">
    <source>
        <dbReference type="ARBA" id="ARBA00007663"/>
    </source>
</evidence>
<dbReference type="GO" id="GO:0005524">
    <property type="term" value="F:ATP binding"/>
    <property type="evidence" value="ECO:0007669"/>
    <property type="project" value="UniProtKB-KW"/>
</dbReference>
<dbReference type="GO" id="GO:0006450">
    <property type="term" value="P:regulation of translational fidelity"/>
    <property type="evidence" value="ECO:0007669"/>
    <property type="project" value="TreeGrafter"/>
</dbReference>
<evidence type="ECO:0000256" key="10">
    <source>
        <dbReference type="ARBA" id="ARBA00029774"/>
    </source>
</evidence>
<dbReference type="OrthoDB" id="9814580at2"/>
<dbReference type="PROSITE" id="PS51163">
    <property type="entry name" value="YRDC"/>
    <property type="match status" value="1"/>
</dbReference>
<keyword evidence="8" id="KW-0547">Nucleotide-binding</keyword>
<feature type="region of interest" description="Disordered" evidence="12">
    <location>
        <begin position="210"/>
        <end position="244"/>
    </location>
</feature>
<keyword evidence="4" id="KW-0963">Cytoplasm</keyword>
<keyword evidence="7" id="KW-0548">Nucleotidyltransferase</keyword>
<evidence type="ECO:0000313" key="15">
    <source>
        <dbReference type="Proteomes" id="UP000234462"/>
    </source>
</evidence>
<evidence type="ECO:0000256" key="5">
    <source>
        <dbReference type="ARBA" id="ARBA00022679"/>
    </source>
</evidence>
<dbReference type="RefSeq" id="WP_101589696.1">
    <property type="nucleotide sequence ID" value="NZ_FXZM01000012.1"/>
</dbReference>
<dbReference type="SUPFAM" id="SSF55821">
    <property type="entry name" value="YrdC/RibB"/>
    <property type="match status" value="1"/>
</dbReference>
<accession>A0A2H1L7A4</accession>
<dbReference type="Proteomes" id="UP000234462">
    <property type="component" value="Unassembled WGS sequence"/>
</dbReference>
<dbReference type="NCBIfam" id="TIGR00057">
    <property type="entry name" value="L-threonylcarbamoyladenylate synthase"/>
    <property type="match status" value="1"/>
</dbReference>
<dbReference type="GO" id="GO:0008033">
    <property type="term" value="P:tRNA processing"/>
    <property type="evidence" value="ECO:0007669"/>
    <property type="project" value="UniProtKB-KW"/>
</dbReference>
<dbReference type="GO" id="GO:0061710">
    <property type="term" value="F:L-threonylcarbamoyladenylate synthase"/>
    <property type="evidence" value="ECO:0007669"/>
    <property type="project" value="UniProtKB-EC"/>
</dbReference>
<feature type="domain" description="YrdC-like" evidence="13">
    <location>
        <begin position="14"/>
        <end position="199"/>
    </location>
</feature>
<dbReference type="GO" id="GO:0005737">
    <property type="term" value="C:cytoplasm"/>
    <property type="evidence" value="ECO:0007669"/>
    <property type="project" value="UniProtKB-SubCell"/>
</dbReference>
<proteinExistence type="inferred from homology"/>
<feature type="compositionally biased region" description="Acidic residues" evidence="12">
    <location>
        <begin position="220"/>
        <end position="233"/>
    </location>
</feature>
<dbReference type="PANTHER" id="PTHR17490:SF16">
    <property type="entry name" value="THREONYLCARBAMOYL-AMP SYNTHASE"/>
    <property type="match status" value="1"/>
</dbReference>
<comment type="catalytic activity">
    <reaction evidence="11">
        <text>L-threonine + hydrogencarbonate + ATP = L-threonylcarbamoyladenylate + diphosphate + H2O</text>
        <dbReference type="Rhea" id="RHEA:36407"/>
        <dbReference type="ChEBI" id="CHEBI:15377"/>
        <dbReference type="ChEBI" id="CHEBI:17544"/>
        <dbReference type="ChEBI" id="CHEBI:30616"/>
        <dbReference type="ChEBI" id="CHEBI:33019"/>
        <dbReference type="ChEBI" id="CHEBI:57926"/>
        <dbReference type="ChEBI" id="CHEBI:73682"/>
        <dbReference type="EC" id="2.7.7.87"/>
    </reaction>
</comment>
<evidence type="ECO:0000256" key="3">
    <source>
        <dbReference type="ARBA" id="ARBA00012584"/>
    </source>
</evidence>
<dbReference type="GO" id="GO:0000049">
    <property type="term" value="F:tRNA binding"/>
    <property type="evidence" value="ECO:0007669"/>
    <property type="project" value="TreeGrafter"/>
</dbReference>
<dbReference type="InterPro" id="IPR017945">
    <property type="entry name" value="DHBP_synth_RibB-like_a/b_dom"/>
</dbReference>
<dbReference type="InterPro" id="IPR050156">
    <property type="entry name" value="TC-AMP_synthase_SUA5"/>
</dbReference>
<keyword evidence="5" id="KW-0808">Transferase</keyword>
<protein>
    <recommendedName>
        <fullName evidence="10">L-threonylcarbamoyladenylate synthase</fullName>
        <ecNumber evidence="3">2.7.7.87</ecNumber>
    </recommendedName>
    <alternativeName>
        <fullName evidence="10">L-threonylcarbamoyladenylate synthase</fullName>
    </alternativeName>
</protein>
<evidence type="ECO:0000256" key="12">
    <source>
        <dbReference type="SAM" id="MobiDB-lite"/>
    </source>
</evidence>
<dbReference type="PANTHER" id="PTHR17490">
    <property type="entry name" value="SUA5"/>
    <property type="match status" value="1"/>
</dbReference>
<dbReference type="EMBL" id="FXZM01000012">
    <property type="protein sequence ID" value="SMY12767.1"/>
    <property type="molecule type" value="Genomic_DNA"/>
</dbReference>
<gene>
    <name evidence="14" type="ORF">BJEO58_02371</name>
</gene>
<keyword evidence="15" id="KW-1185">Reference proteome</keyword>
<dbReference type="GO" id="GO:0003725">
    <property type="term" value="F:double-stranded RNA binding"/>
    <property type="evidence" value="ECO:0007669"/>
    <property type="project" value="InterPro"/>
</dbReference>
<reference evidence="15" key="1">
    <citation type="submission" date="2017-03" db="EMBL/GenBank/DDBJ databases">
        <authorList>
            <person name="Monnet C."/>
        </authorList>
    </citation>
    <scope>NUCLEOTIDE SEQUENCE [LARGE SCALE GENOMIC DNA]</scope>
    <source>
        <strain evidence="15">SJ5-8</strain>
    </source>
</reference>
<evidence type="ECO:0000259" key="13">
    <source>
        <dbReference type="PROSITE" id="PS51163"/>
    </source>
</evidence>
<dbReference type="InterPro" id="IPR006070">
    <property type="entry name" value="Sua5-like_dom"/>
</dbReference>
<sequence length="244" mass="25338">MARTFDIRNEQVRELVLKEAGRVIGDGGLIVMPTDTVYGIAADAFSARAVSTLLAAKGRGRDMPPPVLVQGQDTLLALASGADERIMALVRRFWPGPLTVICHAQPMLDWDLGDTWGTVALRMPDDPDALALLGETGPLAVSSANTHGEPAAETIAAAESMLGDSVGIYLDGGPRSGQGSSTIVDMTSEPPRVVREGPLTLDRLREAVPDLVGVSSVGGDDGDDQPGVDESADDSPAGGAARDD</sequence>
<keyword evidence="9" id="KW-0067">ATP-binding</keyword>
<evidence type="ECO:0000313" key="14">
    <source>
        <dbReference type="EMBL" id="SMY12767.1"/>
    </source>
</evidence>
<evidence type="ECO:0000256" key="9">
    <source>
        <dbReference type="ARBA" id="ARBA00022840"/>
    </source>
</evidence>
<evidence type="ECO:0000256" key="8">
    <source>
        <dbReference type="ARBA" id="ARBA00022741"/>
    </source>
</evidence>
<comment type="subcellular location">
    <subcellularLocation>
        <location evidence="1">Cytoplasm</location>
    </subcellularLocation>
</comment>
<dbReference type="AlphaFoldDB" id="A0A2H1L7A4"/>
<evidence type="ECO:0000256" key="11">
    <source>
        <dbReference type="ARBA" id="ARBA00048366"/>
    </source>
</evidence>
<dbReference type="Pfam" id="PF01300">
    <property type="entry name" value="Sua5_yciO_yrdC"/>
    <property type="match status" value="1"/>
</dbReference>
<keyword evidence="6" id="KW-0819">tRNA processing</keyword>
<comment type="similarity">
    <text evidence="2">Belongs to the SUA5 family.</text>
</comment>
<dbReference type="EC" id="2.7.7.87" evidence="3"/>
<organism evidence="14 15">
    <name type="scientific">Brevibacterium jeotgali</name>
    <dbReference type="NCBI Taxonomy" id="1262550"/>
    <lineage>
        <taxon>Bacteria</taxon>
        <taxon>Bacillati</taxon>
        <taxon>Actinomycetota</taxon>
        <taxon>Actinomycetes</taxon>
        <taxon>Micrococcales</taxon>
        <taxon>Brevibacteriaceae</taxon>
        <taxon>Brevibacterium</taxon>
    </lineage>
</organism>